<evidence type="ECO:0000313" key="2">
    <source>
        <dbReference type="EMBL" id="AIF84783.1"/>
    </source>
</evidence>
<dbReference type="KEGG" id="nev:NTE_02741"/>
<protein>
    <submittedName>
        <fullName evidence="2">Uncharacterized protein</fullName>
    </submittedName>
</protein>
<gene>
    <name evidence="2" type="ORF">NTE_02741</name>
</gene>
<evidence type="ECO:0000256" key="1">
    <source>
        <dbReference type="SAM" id="Phobius"/>
    </source>
</evidence>
<evidence type="ECO:0000313" key="3">
    <source>
        <dbReference type="Proteomes" id="UP000028194"/>
    </source>
</evidence>
<organism evidence="2 3">
    <name type="scientific">Candidatus Nitrososphaera evergladensis SR1</name>
    <dbReference type="NCBI Taxonomy" id="1459636"/>
    <lineage>
        <taxon>Archaea</taxon>
        <taxon>Nitrososphaerota</taxon>
        <taxon>Nitrososphaeria</taxon>
        <taxon>Nitrososphaerales</taxon>
        <taxon>Nitrososphaeraceae</taxon>
        <taxon>Nitrososphaera</taxon>
    </lineage>
</organism>
<keyword evidence="1" id="KW-0472">Membrane</keyword>
<proteinExistence type="predicted"/>
<dbReference type="HOGENOM" id="CLU_1507322_0_0_2"/>
<dbReference type="Proteomes" id="UP000028194">
    <property type="component" value="Chromosome"/>
</dbReference>
<dbReference type="AlphaFoldDB" id="A0A075MUI9"/>
<feature type="transmembrane region" description="Helical" evidence="1">
    <location>
        <begin position="142"/>
        <end position="165"/>
    </location>
</feature>
<reference evidence="2 3" key="1">
    <citation type="journal article" date="2014" name="PLoS ONE">
        <title>Genome Sequence of Candidatus Nitrososphaera evergladensis from Group I.1b Enriched from Everglades Soil Reveals Novel Genomic Features of the Ammonia-Oxidizing Archaea.</title>
        <authorList>
            <person name="Zhalnina K.V."/>
            <person name="Dias R."/>
            <person name="Leonard M.T."/>
            <person name="Dorr de Quadros P."/>
            <person name="Camargo F.A."/>
            <person name="Drew J.C."/>
            <person name="Farmerie W.G."/>
            <person name="Daroub S.H."/>
            <person name="Triplett E.W."/>
        </authorList>
    </citation>
    <scope>NUCLEOTIDE SEQUENCE [LARGE SCALE GENOMIC DNA]</scope>
    <source>
        <strain evidence="2 3">SR1</strain>
    </source>
</reference>
<accession>A0A075MUI9</accession>
<keyword evidence="1" id="KW-0812">Transmembrane</keyword>
<keyword evidence="3" id="KW-1185">Reference proteome</keyword>
<name>A0A075MUI9_9ARCH</name>
<dbReference type="EMBL" id="CP007174">
    <property type="protein sequence ID" value="AIF84783.1"/>
    <property type="molecule type" value="Genomic_DNA"/>
</dbReference>
<keyword evidence="1" id="KW-1133">Transmembrane helix</keyword>
<sequence>MIIGAVLITGGVAIGGVTGWLIEKSMLAGLPDVATQNTLGPGENITRTIMAKTGESFTVIARTPSPSHTIATIVYGPDGKIVLQSQGQEANPVLAIKDGPHVVTVRNEGSEPVTTTLLVFRVGVFSDNSVEFSPFLKQVFSFLGYIVLAGVLVLAGIIVLIIGAVKYFRERKRPAVGV</sequence>